<dbReference type="PANTHER" id="PTHR47843">
    <property type="entry name" value="BTB DOMAIN-CONTAINING PROTEIN-RELATED"/>
    <property type="match status" value="1"/>
</dbReference>
<sequence length="376" mass="41664">MAEIAYGSILSSKPFRFLIGPQKCEYFVHASLAASKSPVLNTIVNGSMNEAASGCTVWDNVDEDTFVRFGQWVYTGDYKGSAPSEPAVAEESATHPRPTYVAGGTIEPANATKLEAVDEPATNKVHRATDDWGFSTQEARPAPDVWEPAASQQKYLEDSNFRSSTNKKKLKKKKLMRAFVDEEALVEEEAPVKEYPFEEEAPVKENPIEEEAPPKPVAKGVYAEVPPLTKTEAWGRFKNGLRFRGTRHQDGGTNGVPPVPGDANGSLEYKEAFLSHARVHMMADYYEIAPLAQLALDKLHEILCAFTLRPARVGDVVALLRYCYDEDERPRLRALVSAFAACHLKQLWANDEFRELFSTHGQLSVAIVGDIMDRLG</sequence>
<accession>A0A545VQ12</accession>
<proteinExistence type="predicted"/>
<dbReference type="Proteomes" id="UP000315783">
    <property type="component" value="Unassembled WGS sequence"/>
</dbReference>
<keyword evidence="2" id="KW-1185">Reference proteome</keyword>
<evidence type="ECO:0000313" key="1">
    <source>
        <dbReference type="EMBL" id="TQV91880.1"/>
    </source>
</evidence>
<dbReference type="AlphaFoldDB" id="A0A545VQ12"/>
<evidence type="ECO:0000313" key="2">
    <source>
        <dbReference type="Proteomes" id="UP000315783"/>
    </source>
</evidence>
<evidence type="ECO:0008006" key="3">
    <source>
        <dbReference type="Google" id="ProtNLM"/>
    </source>
</evidence>
<dbReference type="PANTHER" id="PTHR47843:SF2">
    <property type="entry name" value="BTB DOMAIN-CONTAINING PROTEIN"/>
    <property type="match status" value="1"/>
</dbReference>
<comment type="caution">
    <text evidence="1">The sequence shown here is derived from an EMBL/GenBank/DDBJ whole genome shotgun (WGS) entry which is preliminary data.</text>
</comment>
<dbReference type="EMBL" id="SPUK01000017">
    <property type="protein sequence ID" value="TQV91880.1"/>
    <property type="molecule type" value="Genomic_DNA"/>
</dbReference>
<reference evidence="1 2" key="1">
    <citation type="journal article" date="2019" name="Appl. Microbiol. Biotechnol.">
        <title>Genome sequence of Isaria javanica and comparative genome analysis insights into family S53 peptidase evolution in fungal entomopathogens.</title>
        <authorList>
            <person name="Lin R."/>
            <person name="Zhang X."/>
            <person name="Xin B."/>
            <person name="Zou M."/>
            <person name="Gao Y."/>
            <person name="Qin F."/>
            <person name="Hu Q."/>
            <person name="Xie B."/>
            <person name="Cheng X."/>
        </authorList>
    </citation>
    <scope>NUCLEOTIDE SEQUENCE [LARGE SCALE GENOMIC DNA]</scope>
    <source>
        <strain evidence="1 2">IJ1G</strain>
    </source>
</reference>
<dbReference type="STRING" id="43265.A0A545VQ12"/>
<dbReference type="OrthoDB" id="9997739at2759"/>
<protein>
    <recommendedName>
        <fullName evidence="3">BTB domain-containing protein</fullName>
    </recommendedName>
</protein>
<dbReference type="InterPro" id="IPR011333">
    <property type="entry name" value="SKP1/BTB/POZ_sf"/>
</dbReference>
<organism evidence="1 2">
    <name type="scientific">Cordyceps javanica</name>
    <dbReference type="NCBI Taxonomy" id="43265"/>
    <lineage>
        <taxon>Eukaryota</taxon>
        <taxon>Fungi</taxon>
        <taxon>Dikarya</taxon>
        <taxon>Ascomycota</taxon>
        <taxon>Pezizomycotina</taxon>
        <taxon>Sordariomycetes</taxon>
        <taxon>Hypocreomycetidae</taxon>
        <taxon>Hypocreales</taxon>
        <taxon>Cordycipitaceae</taxon>
        <taxon>Cordyceps</taxon>
    </lineage>
</organism>
<name>A0A545VQ12_9HYPO</name>
<gene>
    <name evidence="1" type="ORF">IF1G_09465</name>
</gene>
<dbReference type="Gene3D" id="3.30.710.10">
    <property type="entry name" value="Potassium Channel Kv1.1, Chain A"/>
    <property type="match status" value="1"/>
</dbReference>